<dbReference type="Pfam" id="PF01047">
    <property type="entry name" value="MarR"/>
    <property type="match status" value="1"/>
</dbReference>
<comment type="subcellular location">
    <subcellularLocation>
        <location evidence="1">Cytoplasm</location>
    </subcellularLocation>
</comment>
<dbReference type="InterPro" id="IPR039422">
    <property type="entry name" value="MarR/SlyA-like"/>
</dbReference>
<dbReference type="Proteomes" id="UP001501295">
    <property type="component" value="Unassembled WGS sequence"/>
</dbReference>
<keyword evidence="2" id="KW-0805">Transcription regulation</keyword>
<dbReference type="RefSeq" id="WP_345374209.1">
    <property type="nucleotide sequence ID" value="NZ_BAABLM010000002.1"/>
</dbReference>
<dbReference type="PANTHER" id="PTHR33164">
    <property type="entry name" value="TRANSCRIPTIONAL REGULATOR, MARR FAMILY"/>
    <property type="match status" value="1"/>
</dbReference>
<dbReference type="InterPro" id="IPR036388">
    <property type="entry name" value="WH-like_DNA-bd_sf"/>
</dbReference>
<comment type="caution">
    <text evidence="6">The sequence shown here is derived from an EMBL/GenBank/DDBJ whole genome shotgun (WGS) entry which is preliminary data.</text>
</comment>
<evidence type="ECO:0000259" key="5">
    <source>
        <dbReference type="PROSITE" id="PS50995"/>
    </source>
</evidence>
<evidence type="ECO:0000256" key="1">
    <source>
        <dbReference type="ARBA" id="ARBA00004496"/>
    </source>
</evidence>
<evidence type="ECO:0000313" key="6">
    <source>
        <dbReference type="EMBL" id="GAA4669733.1"/>
    </source>
</evidence>
<keyword evidence="3" id="KW-0238">DNA-binding</keyword>
<accession>A0ABP8VR88</accession>
<dbReference type="InterPro" id="IPR036390">
    <property type="entry name" value="WH_DNA-bd_sf"/>
</dbReference>
<dbReference type="SMART" id="SM00347">
    <property type="entry name" value="HTH_MARR"/>
    <property type="match status" value="1"/>
</dbReference>
<evidence type="ECO:0000256" key="4">
    <source>
        <dbReference type="ARBA" id="ARBA00023163"/>
    </source>
</evidence>
<gene>
    <name evidence="6" type="ORF">GCM10025780_11270</name>
</gene>
<dbReference type="PRINTS" id="PR00598">
    <property type="entry name" value="HTHMARR"/>
</dbReference>
<evidence type="ECO:0000313" key="7">
    <source>
        <dbReference type="Proteomes" id="UP001501295"/>
    </source>
</evidence>
<sequence length="150" mass="16471">MDSSTDPLALEDQVCFAVAIASRSIVGLYRPILEPLGLTHPQFLVMAALWENGELSVGELGRLLRLDSATLSPLLTRLEAADLVQRVRREDDGRVVDVVLTDEGRDLRERAVDVPRLVRERIGLDESEIQALRGALFHFLAAAEDAVADA</sequence>
<name>A0ABP8VR88_9MICO</name>
<proteinExistence type="predicted"/>
<feature type="domain" description="HTH marR-type" evidence="5">
    <location>
        <begin position="11"/>
        <end position="141"/>
    </location>
</feature>
<protein>
    <submittedName>
        <fullName evidence="6">MarR family transcriptional regulator</fullName>
    </submittedName>
</protein>
<dbReference type="InterPro" id="IPR000835">
    <property type="entry name" value="HTH_MarR-typ"/>
</dbReference>
<evidence type="ECO:0000256" key="2">
    <source>
        <dbReference type="ARBA" id="ARBA00023015"/>
    </source>
</evidence>
<evidence type="ECO:0000256" key="3">
    <source>
        <dbReference type="ARBA" id="ARBA00023125"/>
    </source>
</evidence>
<dbReference type="PANTHER" id="PTHR33164:SF5">
    <property type="entry name" value="ORGANIC HYDROPEROXIDE RESISTANCE TRANSCRIPTIONAL REGULATOR"/>
    <property type="match status" value="1"/>
</dbReference>
<keyword evidence="7" id="KW-1185">Reference proteome</keyword>
<keyword evidence="4" id="KW-0804">Transcription</keyword>
<dbReference type="EMBL" id="BAABLM010000002">
    <property type="protein sequence ID" value="GAA4669733.1"/>
    <property type="molecule type" value="Genomic_DNA"/>
</dbReference>
<organism evidence="6 7">
    <name type="scientific">Frondihabitans cladoniiphilus</name>
    <dbReference type="NCBI Taxonomy" id="715785"/>
    <lineage>
        <taxon>Bacteria</taxon>
        <taxon>Bacillati</taxon>
        <taxon>Actinomycetota</taxon>
        <taxon>Actinomycetes</taxon>
        <taxon>Micrococcales</taxon>
        <taxon>Microbacteriaceae</taxon>
        <taxon>Frondihabitans</taxon>
    </lineage>
</organism>
<dbReference type="Gene3D" id="1.10.10.10">
    <property type="entry name" value="Winged helix-like DNA-binding domain superfamily/Winged helix DNA-binding domain"/>
    <property type="match status" value="1"/>
</dbReference>
<dbReference type="SUPFAM" id="SSF46785">
    <property type="entry name" value="Winged helix' DNA-binding domain"/>
    <property type="match status" value="1"/>
</dbReference>
<dbReference type="InterPro" id="IPR023187">
    <property type="entry name" value="Tscrpt_reg_MarR-type_CS"/>
</dbReference>
<dbReference type="PROSITE" id="PS01117">
    <property type="entry name" value="HTH_MARR_1"/>
    <property type="match status" value="1"/>
</dbReference>
<reference evidence="7" key="1">
    <citation type="journal article" date="2019" name="Int. J. Syst. Evol. Microbiol.">
        <title>The Global Catalogue of Microorganisms (GCM) 10K type strain sequencing project: providing services to taxonomists for standard genome sequencing and annotation.</title>
        <authorList>
            <consortium name="The Broad Institute Genomics Platform"/>
            <consortium name="The Broad Institute Genome Sequencing Center for Infectious Disease"/>
            <person name="Wu L."/>
            <person name="Ma J."/>
        </authorList>
    </citation>
    <scope>NUCLEOTIDE SEQUENCE [LARGE SCALE GENOMIC DNA]</scope>
    <source>
        <strain evidence="7">JCM 18956</strain>
    </source>
</reference>
<dbReference type="PROSITE" id="PS50995">
    <property type="entry name" value="HTH_MARR_2"/>
    <property type="match status" value="1"/>
</dbReference>